<dbReference type="Pfam" id="PF24681">
    <property type="entry name" value="Kelch_KLHDC2_KLHL20_DRC7"/>
    <property type="match status" value="1"/>
</dbReference>
<feature type="compositionally biased region" description="Polar residues" evidence="3">
    <location>
        <begin position="24"/>
        <end position="33"/>
    </location>
</feature>
<evidence type="ECO:0000256" key="1">
    <source>
        <dbReference type="ARBA" id="ARBA00022441"/>
    </source>
</evidence>
<keyword evidence="2" id="KW-0677">Repeat</keyword>
<protein>
    <submittedName>
        <fullName evidence="4">Galactose oxidase</fullName>
    </submittedName>
</protein>
<feature type="compositionally biased region" description="Polar residues" evidence="3">
    <location>
        <begin position="187"/>
        <end position="203"/>
    </location>
</feature>
<evidence type="ECO:0000313" key="4">
    <source>
        <dbReference type="EMBL" id="PIA16813.1"/>
    </source>
</evidence>
<accession>A0A2G5BCT0</accession>
<dbReference type="SMART" id="SM00612">
    <property type="entry name" value="Kelch"/>
    <property type="match status" value="4"/>
</dbReference>
<dbReference type="InterPro" id="IPR006652">
    <property type="entry name" value="Kelch_1"/>
</dbReference>
<feature type="region of interest" description="Disordered" evidence="3">
    <location>
        <begin position="130"/>
        <end position="208"/>
    </location>
</feature>
<organism evidence="4 5">
    <name type="scientific">Coemansia reversa (strain ATCC 12441 / NRRL 1564)</name>
    <dbReference type="NCBI Taxonomy" id="763665"/>
    <lineage>
        <taxon>Eukaryota</taxon>
        <taxon>Fungi</taxon>
        <taxon>Fungi incertae sedis</taxon>
        <taxon>Zoopagomycota</taxon>
        <taxon>Kickxellomycotina</taxon>
        <taxon>Kickxellomycetes</taxon>
        <taxon>Kickxellales</taxon>
        <taxon>Kickxellaceae</taxon>
        <taxon>Coemansia</taxon>
    </lineage>
</organism>
<dbReference type="AlphaFoldDB" id="A0A2G5BCT0"/>
<evidence type="ECO:0000256" key="2">
    <source>
        <dbReference type="ARBA" id="ARBA00022737"/>
    </source>
</evidence>
<keyword evidence="5" id="KW-1185">Reference proteome</keyword>
<reference evidence="4 5" key="1">
    <citation type="journal article" date="2015" name="Genome Biol. Evol.">
        <title>Phylogenomic analyses indicate that early fungi evolved digesting cell walls of algal ancestors of land plants.</title>
        <authorList>
            <person name="Chang Y."/>
            <person name="Wang S."/>
            <person name="Sekimoto S."/>
            <person name="Aerts A.L."/>
            <person name="Choi C."/>
            <person name="Clum A."/>
            <person name="LaButti K.M."/>
            <person name="Lindquist E.A."/>
            <person name="Yee Ngan C."/>
            <person name="Ohm R.A."/>
            <person name="Salamov A.A."/>
            <person name="Grigoriev I.V."/>
            <person name="Spatafora J.W."/>
            <person name="Berbee M.L."/>
        </authorList>
    </citation>
    <scope>NUCLEOTIDE SEQUENCE [LARGE SCALE GENOMIC DNA]</scope>
    <source>
        <strain evidence="4 5">NRRL 1564</strain>
    </source>
</reference>
<dbReference type="OrthoDB" id="10251809at2759"/>
<dbReference type="PANTHER" id="PTHR46093:SF18">
    <property type="entry name" value="FIBRONECTIN TYPE-III DOMAIN-CONTAINING PROTEIN"/>
    <property type="match status" value="1"/>
</dbReference>
<feature type="region of interest" description="Disordered" evidence="3">
    <location>
        <begin position="1"/>
        <end position="33"/>
    </location>
</feature>
<name>A0A2G5BCT0_COERN</name>
<dbReference type="PANTHER" id="PTHR46093">
    <property type="entry name" value="ACYL-COA-BINDING DOMAIN-CONTAINING PROTEIN 5"/>
    <property type="match status" value="1"/>
</dbReference>
<dbReference type="STRING" id="763665.A0A2G5BCT0"/>
<dbReference type="Gene3D" id="2.120.10.80">
    <property type="entry name" value="Kelch-type beta propeller"/>
    <property type="match status" value="2"/>
</dbReference>
<dbReference type="EMBL" id="KZ303497">
    <property type="protein sequence ID" value="PIA16813.1"/>
    <property type="molecule type" value="Genomic_DNA"/>
</dbReference>
<keyword evidence="1" id="KW-0880">Kelch repeat</keyword>
<feature type="compositionally biased region" description="Polar residues" evidence="3">
    <location>
        <begin position="150"/>
        <end position="179"/>
    </location>
</feature>
<gene>
    <name evidence="4" type="ORF">COEREDRAFT_80886</name>
</gene>
<dbReference type="SUPFAM" id="SSF50965">
    <property type="entry name" value="Galactose oxidase, central domain"/>
    <property type="match status" value="1"/>
</dbReference>
<evidence type="ECO:0000313" key="5">
    <source>
        <dbReference type="Proteomes" id="UP000242474"/>
    </source>
</evidence>
<sequence>MSSSFSAPTSPPPPVPGTTSQTPVYSSKSTASAGISPAYSLPDKVALNRQQAAITGSRALMRSPSRTLRSPPLHDNIASSDDDTIILQAAAETTIPSVMTSVAGMSLGGSAMASDDEALSAMTTAAAQAAKSGVRNSAHKRTSRNVAELAQQQRPHTNASHPPLPQQQTDSRSSSQAPSRQGHRPSKVTNETPAISTDNSSNIVEARAPTPAMYWSRKNTWGAKPPKMRSQSMTVIGSSLYVFGGWNNNVCYNDVYALDSETMFWSKMPTTGDEVPPCRAHTTTAVGHQLFVFGGGDGTQYFSDLYVLDTRSCIWRRAQVTGTMPSPRRTHTCFHYNGYVYLFGGGDGHRALNDLWRVRAEPDANGIYTWEEVETSGGRPFPRGYHTSTLVGNQVVVFGGSDGQECFGDTSLLNLDTMEWSHVPIDPPLTRLAHSATLVGMYLFVICGHDGSDYSNQVLMLKLDTLKWETRVIYGSAPTPRGYHACALNDGRIFLHGGYNGQDVFDDLYTLELSSYSYLPQVPEFIIGCHR</sequence>
<evidence type="ECO:0000256" key="3">
    <source>
        <dbReference type="SAM" id="MobiDB-lite"/>
    </source>
</evidence>
<feature type="region of interest" description="Disordered" evidence="3">
    <location>
        <begin position="56"/>
        <end position="79"/>
    </location>
</feature>
<dbReference type="InterPro" id="IPR011043">
    <property type="entry name" value="Gal_Oxase/kelch_b-propeller"/>
</dbReference>
<dbReference type="InterPro" id="IPR015915">
    <property type="entry name" value="Kelch-typ_b-propeller"/>
</dbReference>
<dbReference type="SUPFAM" id="SSF117281">
    <property type="entry name" value="Kelch motif"/>
    <property type="match status" value="1"/>
</dbReference>
<dbReference type="Proteomes" id="UP000242474">
    <property type="component" value="Unassembled WGS sequence"/>
</dbReference>
<proteinExistence type="predicted"/>